<dbReference type="SUPFAM" id="SSF56112">
    <property type="entry name" value="Protein kinase-like (PK-like)"/>
    <property type="match status" value="1"/>
</dbReference>
<organism evidence="2 3">
    <name type="scientific">Blastomyces percursus</name>
    <dbReference type="NCBI Taxonomy" id="1658174"/>
    <lineage>
        <taxon>Eukaryota</taxon>
        <taxon>Fungi</taxon>
        <taxon>Dikarya</taxon>
        <taxon>Ascomycota</taxon>
        <taxon>Pezizomycotina</taxon>
        <taxon>Eurotiomycetes</taxon>
        <taxon>Eurotiomycetidae</taxon>
        <taxon>Onygenales</taxon>
        <taxon>Ajellomycetaceae</taxon>
        <taxon>Blastomyces</taxon>
    </lineage>
</organism>
<dbReference type="PANTHER" id="PTHR24361">
    <property type="entry name" value="MITOGEN-ACTIVATED KINASE KINASE KINASE"/>
    <property type="match status" value="1"/>
</dbReference>
<dbReference type="GO" id="GO:0005737">
    <property type="term" value="C:cytoplasm"/>
    <property type="evidence" value="ECO:0007669"/>
    <property type="project" value="TreeGrafter"/>
</dbReference>
<dbReference type="InterPro" id="IPR001245">
    <property type="entry name" value="Ser-Thr/Tyr_kinase_cat_dom"/>
</dbReference>
<comment type="caution">
    <text evidence="2">The sequence shown here is derived from an EMBL/GenBank/DDBJ whole genome shotgun (WGS) entry which is preliminary data.</text>
</comment>
<dbReference type="GO" id="GO:0005524">
    <property type="term" value="F:ATP binding"/>
    <property type="evidence" value="ECO:0007669"/>
    <property type="project" value="InterPro"/>
</dbReference>
<dbReference type="STRING" id="1658174.A0A1J9Q427"/>
<keyword evidence="3" id="KW-1185">Reference proteome</keyword>
<dbReference type="Pfam" id="PF07714">
    <property type="entry name" value="PK_Tyr_Ser-Thr"/>
    <property type="match status" value="1"/>
</dbReference>
<dbReference type="AlphaFoldDB" id="A0A1J9Q427"/>
<name>A0A1J9Q427_9EURO</name>
<dbReference type="PROSITE" id="PS50011">
    <property type="entry name" value="PROTEIN_KINASE_DOM"/>
    <property type="match status" value="1"/>
</dbReference>
<proteinExistence type="predicted"/>
<dbReference type="Gene3D" id="1.10.510.10">
    <property type="entry name" value="Transferase(Phosphotransferase) domain 1"/>
    <property type="match status" value="1"/>
</dbReference>
<evidence type="ECO:0000259" key="1">
    <source>
        <dbReference type="PROSITE" id="PS50011"/>
    </source>
</evidence>
<sequence>MSSSLFINLDGEPILEKEVLGYGRSGVVVLRRGTAVKIPLRHPWSTETDVELNIHVIQREQDVYRRLSPTVDNQLDGVVPYIELYPKATHLAHMKNGDLRAYLEVNNKPPLALQISWFRQMAQALKQIHDRHVLIADIASRNFLLDSNLSVKFCDFTEASILPFGTAMETVDDNGYSIQTDIGQLGAVMYEVVTGGQRCQFDLFKDNLPDDGRARWPHRDSLPSTEGLWLGPIIERCWIEGGFQNAHYLSQALNAIIDLEHAPRAEKQSMNGSKLFPTLVQYLTRKPPMTALAFLGTLATVAAWALKQSKSQSAVIAP</sequence>
<keyword evidence="2" id="KW-0808">Transferase</keyword>
<accession>A0A1J9Q427</accession>
<reference evidence="2 3" key="1">
    <citation type="submission" date="2015-08" db="EMBL/GenBank/DDBJ databases">
        <title>Emmonsia species relationships and genome sequence.</title>
        <authorList>
            <person name="Cuomo C.A."/>
            <person name="Schwartz I.S."/>
            <person name="Kenyon C."/>
            <person name="De Hoog G.S."/>
            <person name="Govender N.P."/>
            <person name="Botha A."/>
            <person name="Moreno L."/>
            <person name="De Vries M."/>
            <person name="Munoz J.F."/>
            <person name="Stielow J.B."/>
        </authorList>
    </citation>
    <scope>NUCLEOTIDE SEQUENCE [LARGE SCALE GENOMIC DNA]</scope>
    <source>
        <strain evidence="2 3">EI222</strain>
    </source>
</reference>
<dbReference type="InterPro" id="IPR011009">
    <property type="entry name" value="Kinase-like_dom_sf"/>
</dbReference>
<evidence type="ECO:0000313" key="3">
    <source>
        <dbReference type="Proteomes" id="UP000242791"/>
    </source>
</evidence>
<protein>
    <submittedName>
        <fullName evidence="2">Serine/threonine protein kinase</fullName>
    </submittedName>
</protein>
<keyword evidence="2" id="KW-0418">Kinase</keyword>
<evidence type="ECO:0000313" key="2">
    <source>
        <dbReference type="EMBL" id="OJD23305.1"/>
    </source>
</evidence>
<feature type="domain" description="Protein kinase" evidence="1">
    <location>
        <begin position="14"/>
        <end position="276"/>
    </location>
</feature>
<dbReference type="EMBL" id="LGTZ01000826">
    <property type="protein sequence ID" value="OJD23305.1"/>
    <property type="molecule type" value="Genomic_DNA"/>
</dbReference>
<dbReference type="GO" id="GO:0004674">
    <property type="term" value="F:protein serine/threonine kinase activity"/>
    <property type="evidence" value="ECO:0007669"/>
    <property type="project" value="UniProtKB-KW"/>
</dbReference>
<dbReference type="Proteomes" id="UP000242791">
    <property type="component" value="Unassembled WGS sequence"/>
</dbReference>
<keyword evidence="2" id="KW-0723">Serine/threonine-protein kinase</keyword>
<dbReference type="VEuPathDB" id="FungiDB:ACJ73_05341"/>
<dbReference type="OrthoDB" id="4115689at2759"/>
<dbReference type="InterPro" id="IPR053235">
    <property type="entry name" value="Ser_Thr_kinase"/>
</dbReference>
<dbReference type="InterPro" id="IPR000719">
    <property type="entry name" value="Prot_kinase_dom"/>
</dbReference>
<gene>
    <name evidence="2" type="ORF">ACJ73_05341</name>
</gene>